<dbReference type="Proteomes" id="UP000197138">
    <property type="component" value="Unassembled WGS sequence"/>
</dbReference>
<name>A0A218VRF0_PUNGR</name>
<comment type="caution">
    <text evidence="1">The sequence shown here is derived from an EMBL/GenBank/DDBJ whole genome shotgun (WGS) entry which is preliminary data.</text>
</comment>
<dbReference type="EMBL" id="MTKT01016414">
    <property type="protein sequence ID" value="OWM62591.1"/>
    <property type="molecule type" value="Genomic_DNA"/>
</dbReference>
<gene>
    <name evidence="1" type="ORF">CDL15_Pgr000024</name>
</gene>
<evidence type="ECO:0000313" key="1">
    <source>
        <dbReference type="EMBL" id="OWM62591.1"/>
    </source>
</evidence>
<accession>A0A218VRF0</accession>
<dbReference type="AlphaFoldDB" id="A0A218VRF0"/>
<sequence length="110" mass="12270">MYFPFVVGFLRRGNCTPRTLRRSMRRQQQPPPKMRCLSCEEEYGTGDAGTCKECHEDLKSKLAFLRFWSPSENPSGSRSHALGFSDVVLVASKESGPSAPVPAHRVILVS</sequence>
<proteinExistence type="predicted"/>
<protein>
    <submittedName>
        <fullName evidence="1">Uncharacterized protein</fullName>
    </submittedName>
</protein>
<reference evidence="2" key="1">
    <citation type="journal article" date="2017" name="Plant J.">
        <title>The pomegranate (Punica granatum L.) genome and the genomics of punicalagin biosynthesis.</title>
        <authorList>
            <person name="Qin G."/>
            <person name="Xu C."/>
            <person name="Ming R."/>
            <person name="Tang H."/>
            <person name="Guyot R."/>
            <person name="Kramer E.M."/>
            <person name="Hu Y."/>
            <person name="Yi X."/>
            <person name="Qi Y."/>
            <person name="Xu X."/>
            <person name="Gao Z."/>
            <person name="Pan H."/>
            <person name="Jian J."/>
            <person name="Tian Y."/>
            <person name="Yue Z."/>
            <person name="Xu Y."/>
        </authorList>
    </citation>
    <scope>NUCLEOTIDE SEQUENCE [LARGE SCALE GENOMIC DNA]</scope>
    <source>
        <strain evidence="2">cv. Dabenzi</strain>
    </source>
</reference>
<evidence type="ECO:0000313" key="2">
    <source>
        <dbReference type="Proteomes" id="UP000197138"/>
    </source>
</evidence>
<organism evidence="1 2">
    <name type="scientific">Punica granatum</name>
    <name type="common">Pomegranate</name>
    <dbReference type="NCBI Taxonomy" id="22663"/>
    <lineage>
        <taxon>Eukaryota</taxon>
        <taxon>Viridiplantae</taxon>
        <taxon>Streptophyta</taxon>
        <taxon>Embryophyta</taxon>
        <taxon>Tracheophyta</taxon>
        <taxon>Spermatophyta</taxon>
        <taxon>Magnoliopsida</taxon>
        <taxon>eudicotyledons</taxon>
        <taxon>Gunneridae</taxon>
        <taxon>Pentapetalae</taxon>
        <taxon>rosids</taxon>
        <taxon>malvids</taxon>
        <taxon>Myrtales</taxon>
        <taxon>Lythraceae</taxon>
        <taxon>Punica</taxon>
    </lineage>
</organism>